<evidence type="ECO:0000313" key="2">
    <source>
        <dbReference type="Proteomes" id="UP000002668"/>
    </source>
</evidence>
<dbReference type="AlphaFoldDB" id="E5AD68"/>
<name>E5AD68_LEPMJ</name>
<evidence type="ECO:0000313" key="1">
    <source>
        <dbReference type="EMBL" id="CBY02420.1"/>
    </source>
</evidence>
<reference evidence="2" key="1">
    <citation type="journal article" date="2011" name="Nat. Commun.">
        <title>Effector diversification within compartments of the Leptosphaeria maculans genome affected by Repeat-Induced Point mutations.</title>
        <authorList>
            <person name="Rouxel T."/>
            <person name="Grandaubert J."/>
            <person name="Hane J.K."/>
            <person name="Hoede C."/>
            <person name="van de Wouw A.P."/>
            <person name="Couloux A."/>
            <person name="Dominguez V."/>
            <person name="Anthouard V."/>
            <person name="Bally P."/>
            <person name="Bourras S."/>
            <person name="Cozijnsen A.J."/>
            <person name="Ciuffetti L.M."/>
            <person name="Degrave A."/>
            <person name="Dilmaghani A."/>
            <person name="Duret L."/>
            <person name="Fudal I."/>
            <person name="Goodwin S.B."/>
            <person name="Gout L."/>
            <person name="Glaser N."/>
            <person name="Linglin J."/>
            <person name="Kema G.H.J."/>
            <person name="Lapalu N."/>
            <person name="Lawrence C.B."/>
            <person name="May K."/>
            <person name="Meyer M."/>
            <person name="Ollivier B."/>
            <person name="Poulain J."/>
            <person name="Schoch C.L."/>
            <person name="Simon A."/>
            <person name="Spatafora J.W."/>
            <person name="Stachowiak A."/>
            <person name="Turgeon B.G."/>
            <person name="Tyler B.M."/>
            <person name="Vincent D."/>
            <person name="Weissenbach J."/>
            <person name="Amselem J."/>
            <person name="Quesneville H."/>
            <person name="Oliver R.P."/>
            <person name="Wincker P."/>
            <person name="Balesdent M.-H."/>
            <person name="Howlett B.J."/>
        </authorList>
    </citation>
    <scope>NUCLEOTIDE SEQUENCE [LARGE SCALE GENOMIC DNA]</scope>
    <source>
        <strain evidence="2">JN3 / isolate v23.1.3 / race Av1-4-5-6-7-8</strain>
    </source>
</reference>
<accession>E5AD68</accession>
<dbReference type="HOGENOM" id="CLU_2184456_0_0_1"/>
<keyword evidence="2" id="KW-1185">Reference proteome</keyword>
<gene>
    <name evidence="1" type="ORF">LEMA_P012070.1</name>
</gene>
<dbReference type="Proteomes" id="UP000002668">
    <property type="component" value="Genome"/>
</dbReference>
<proteinExistence type="predicted"/>
<sequence length="109" mass="12630">MWNKYLLGWSRCSWLHDTQKSVSGPNVIVILEWMGCSFNSQSRRWEKISACPIKNKNQNEVNLSNCASGGCSEKGYVNNHSLREDNSDEQPEWRILRHGKSLELWAMET</sequence>
<protein>
    <submittedName>
        <fullName evidence="1">Predicted protein</fullName>
    </submittedName>
</protein>
<dbReference type="EMBL" id="FP929139">
    <property type="protein sequence ID" value="CBY02420.1"/>
    <property type="molecule type" value="Genomic_DNA"/>
</dbReference>
<organism evidence="1 2">
    <name type="scientific">Leptosphaeria maculans (strain JN3 / isolate v23.1.3 / race Av1-4-5-6-7-8)</name>
    <name type="common">Blackleg fungus</name>
    <name type="synonym">Phoma lingam</name>
    <dbReference type="NCBI Taxonomy" id="985895"/>
    <lineage>
        <taxon>Eukaryota</taxon>
        <taxon>Fungi</taxon>
        <taxon>Dikarya</taxon>
        <taxon>Ascomycota</taxon>
        <taxon>Pezizomycotina</taxon>
        <taxon>Dothideomycetes</taxon>
        <taxon>Pleosporomycetidae</taxon>
        <taxon>Pleosporales</taxon>
        <taxon>Pleosporineae</taxon>
        <taxon>Leptosphaeriaceae</taxon>
        <taxon>Plenodomus</taxon>
        <taxon>Plenodomus lingam/Leptosphaeria maculans species complex</taxon>
    </lineage>
</organism>
<dbReference type="InParanoid" id="E5AD68"/>
<dbReference type="VEuPathDB" id="FungiDB:LEMA_P012070.1"/>